<dbReference type="InterPro" id="IPR049874">
    <property type="entry name" value="ROK_cs"/>
</dbReference>
<proteinExistence type="inferred from homology"/>
<name>A0ABS1HKA5_9BACT</name>
<comment type="similarity">
    <text evidence="1">Belongs to the ROK (NagC/XylR) family.</text>
</comment>
<dbReference type="PROSITE" id="PS01125">
    <property type="entry name" value="ROK"/>
    <property type="match status" value="1"/>
</dbReference>
<dbReference type="Gene3D" id="3.30.420.40">
    <property type="match status" value="2"/>
</dbReference>
<dbReference type="InterPro" id="IPR043129">
    <property type="entry name" value="ATPase_NBD"/>
</dbReference>
<comment type="caution">
    <text evidence="2">The sequence shown here is derived from an EMBL/GenBank/DDBJ whole genome shotgun (WGS) entry which is preliminary data.</text>
</comment>
<evidence type="ECO:0000313" key="3">
    <source>
        <dbReference type="Proteomes" id="UP000605676"/>
    </source>
</evidence>
<evidence type="ECO:0000313" key="2">
    <source>
        <dbReference type="EMBL" id="MBK3518106.1"/>
    </source>
</evidence>
<protein>
    <submittedName>
        <fullName evidence="2">ROK family protein</fullName>
    </submittedName>
</protein>
<dbReference type="SUPFAM" id="SSF53067">
    <property type="entry name" value="Actin-like ATPase domain"/>
    <property type="match status" value="1"/>
</dbReference>
<gene>
    <name evidence="2" type="ORF">JIV24_12245</name>
</gene>
<organism evidence="2 3">
    <name type="scientific">Carboxylicivirga marina</name>
    <dbReference type="NCBI Taxonomy" id="2800988"/>
    <lineage>
        <taxon>Bacteria</taxon>
        <taxon>Pseudomonadati</taxon>
        <taxon>Bacteroidota</taxon>
        <taxon>Bacteroidia</taxon>
        <taxon>Marinilabiliales</taxon>
        <taxon>Marinilabiliaceae</taxon>
        <taxon>Carboxylicivirga</taxon>
    </lineage>
</organism>
<reference evidence="2 3" key="1">
    <citation type="submission" date="2021-01" db="EMBL/GenBank/DDBJ databases">
        <title>Carboxyliciviraga sp.nov., isolated from coastal sediments.</title>
        <authorList>
            <person name="Lu D."/>
            <person name="Zhang T."/>
        </authorList>
    </citation>
    <scope>NUCLEOTIDE SEQUENCE [LARGE SCALE GENOMIC DNA]</scope>
    <source>
        <strain evidence="2 3">N1Y132</strain>
    </source>
</reference>
<dbReference type="Pfam" id="PF00480">
    <property type="entry name" value="ROK"/>
    <property type="match status" value="1"/>
</dbReference>
<dbReference type="EMBL" id="JAENRR010000027">
    <property type="protein sequence ID" value="MBK3518106.1"/>
    <property type="molecule type" value="Genomic_DNA"/>
</dbReference>
<dbReference type="PANTHER" id="PTHR18964">
    <property type="entry name" value="ROK (REPRESSOR, ORF, KINASE) FAMILY"/>
    <property type="match status" value="1"/>
</dbReference>
<dbReference type="RefSeq" id="WP_200465334.1">
    <property type="nucleotide sequence ID" value="NZ_JAENRR010000027.1"/>
</dbReference>
<dbReference type="PANTHER" id="PTHR18964:SF149">
    <property type="entry name" value="BIFUNCTIONAL UDP-N-ACETYLGLUCOSAMINE 2-EPIMERASE_N-ACETYLMANNOSAMINE KINASE"/>
    <property type="match status" value="1"/>
</dbReference>
<keyword evidence="3" id="KW-1185">Reference proteome</keyword>
<evidence type="ECO:0000256" key="1">
    <source>
        <dbReference type="ARBA" id="ARBA00006479"/>
    </source>
</evidence>
<dbReference type="InterPro" id="IPR000600">
    <property type="entry name" value="ROK"/>
</dbReference>
<dbReference type="Proteomes" id="UP000605676">
    <property type="component" value="Unassembled WGS sequence"/>
</dbReference>
<accession>A0ABS1HKA5</accession>
<sequence length="325" mass="34027">MKKVAVGVDIGGTNTAIGIVDEMGHVLSKGGISTPSHGNVAVYIQDLSDAINKMITNVKLTNEDIEIVGIGVGAPNGNYYNGTIEFAPNLSFEGVVHVVKLLKEKFPEMDAIALTNDANAAAIGEMIYGGAKDMKNFVMYTLGTGVGSGVVVNGDLVYGHDGFAGECGHTTLVPDGRLCGCGAKGHLEAYCSAPGMKRTAFELLAKYNATDSPLANHTYNDLTSKMIYDAAVAGDKVALEVFELTGHHLGQGIADTIHHLSPEAIFLFGGPLAAGDFIIKPTKASMEAHLLPIFKNKIKLLPSNLDAGDAAIVGASALAWKELDK</sequence>